<proteinExistence type="predicted"/>
<gene>
    <name evidence="1" type="ORF">RCOM_1868910</name>
</gene>
<dbReference type="AlphaFoldDB" id="B9TGG4"/>
<reference evidence="2" key="1">
    <citation type="journal article" date="2010" name="Nat. Biotechnol.">
        <title>Draft genome sequence of the oilseed species Ricinus communis.</title>
        <authorList>
            <person name="Chan A.P."/>
            <person name="Crabtree J."/>
            <person name="Zhao Q."/>
            <person name="Lorenzi H."/>
            <person name="Orvis J."/>
            <person name="Puiu D."/>
            <person name="Melake-Berhan A."/>
            <person name="Jones K.M."/>
            <person name="Redman J."/>
            <person name="Chen G."/>
            <person name="Cahoon E.B."/>
            <person name="Gedil M."/>
            <person name="Stanke M."/>
            <person name="Haas B.J."/>
            <person name="Wortman J.R."/>
            <person name="Fraser-Liggett C.M."/>
            <person name="Ravel J."/>
            <person name="Rabinowicz P.D."/>
        </authorList>
    </citation>
    <scope>NUCLEOTIDE SEQUENCE [LARGE SCALE GENOMIC DNA]</scope>
    <source>
        <strain evidence="2">cv. Hale</strain>
    </source>
</reference>
<protein>
    <recommendedName>
        <fullName evidence="3">Antitoxin Xre/MbcA/ParS-like toxin-binding domain-containing protein</fullName>
    </recommendedName>
</protein>
<organism evidence="1 2">
    <name type="scientific">Ricinus communis</name>
    <name type="common">Castor bean</name>
    <dbReference type="NCBI Taxonomy" id="3988"/>
    <lineage>
        <taxon>Eukaryota</taxon>
        <taxon>Viridiplantae</taxon>
        <taxon>Streptophyta</taxon>
        <taxon>Embryophyta</taxon>
        <taxon>Tracheophyta</taxon>
        <taxon>Spermatophyta</taxon>
        <taxon>Magnoliopsida</taxon>
        <taxon>eudicotyledons</taxon>
        <taxon>Gunneridae</taxon>
        <taxon>Pentapetalae</taxon>
        <taxon>rosids</taxon>
        <taxon>fabids</taxon>
        <taxon>Malpighiales</taxon>
        <taxon>Euphorbiaceae</taxon>
        <taxon>Acalyphoideae</taxon>
        <taxon>Acalypheae</taxon>
        <taxon>Ricinus</taxon>
    </lineage>
</organism>
<evidence type="ECO:0008006" key="3">
    <source>
        <dbReference type="Google" id="ProtNLM"/>
    </source>
</evidence>
<accession>B9TGG4</accession>
<dbReference type="Proteomes" id="UP000008311">
    <property type="component" value="Unassembled WGS sequence"/>
</dbReference>
<dbReference type="InParanoid" id="B9TGG4"/>
<sequence>MQLPRWYVKPKPPGAGGTIDLDEYEAEALPARRQLVTSRHLLPVEQVADHWSGRGRTSGVTDLLLTVEIDGRPYAPAFLLDPTLDPVAVEHIALLLSELSAWSKWQFFTSKNGSLGGDTPLDAIRKGNGDGVSRAARAFLDR</sequence>
<name>B9TGG4_RICCO</name>
<dbReference type="EMBL" id="EQ980637">
    <property type="protein sequence ID" value="EEF25049.1"/>
    <property type="molecule type" value="Genomic_DNA"/>
</dbReference>
<keyword evidence="2" id="KW-1185">Reference proteome</keyword>
<evidence type="ECO:0000313" key="1">
    <source>
        <dbReference type="EMBL" id="EEF25049.1"/>
    </source>
</evidence>
<evidence type="ECO:0000313" key="2">
    <source>
        <dbReference type="Proteomes" id="UP000008311"/>
    </source>
</evidence>